<dbReference type="Proteomes" id="UP000273786">
    <property type="component" value="Unassembled WGS sequence"/>
</dbReference>
<accession>A0A3P3F8Q6</accession>
<evidence type="ECO:0000313" key="2">
    <source>
        <dbReference type="Proteomes" id="UP000273786"/>
    </source>
</evidence>
<dbReference type="InterPro" id="IPR005247">
    <property type="entry name" value="YbhB_YbcL/LppC-like"/>
</dbReference>
<dbReference type="InterPro" id="IPR036610">
    <property type="entry name" value="PEBP-like_sf"/>
</dbReference>
<organism evidence="1 2">
    <name type="scientific">Mesorhizobium tamadayense</name>
    <dbReference type="NCBI Taxonomy" id="425306"/>
    <lineage>
        <taxon>Bacteria</taxon>
        <taxon>Pseudomonadati</taxon>
        <taxon>Pseudomonadota</taxon>
        <taxon>Alphaproteobacteria</taxon>
        <taxon>Hyphomicrobiales</taxon>
        <taxon>Phyllobacteriaceae</taxon>
        <taxon>Mesorhizobium</taxon>
    </lineage>
</organism>
<dbReference type="Pfam" id="PF01161">
    <property type="entry name" value="PBP"/>
    <property type="match status" value="1"/>
</dbReference>
<evidence type="ECO:0000313" key="1">
    <source>
        <dbReference type="EMBL" id="RRH94951.1"/>
    </source>
</evidence>
<protein>
    <submittedName>
        <fullName evidence="1">YbhB/YbcL family Raf kinase inhibitor-like protein</fullName>
    </submittedName>
</protein>
<dbReference type="OrthoDB" id="9797506at2"/>
<dbReference type="NCBIfam" id="TIGR00481">
    <property type="entry name" value="YbhB/YbcL family Raf kinase inhibitor-like protein"/>
    <property type="match status" value="1"/>
</dbReference>
<dbReference type="PANTHER" id="PTHR30289">
    <property type="entry name" value="UNCHARACTERIZED PROTEIN YBCL-RELATED"/>
    <property type="match status" value="1"/>
</dbReference>
<dbReference type="CDD" id="cd00865">
    <property type="entry name" value="PEBP_bact_arch"/>
    <property type="match status" value="1"/>
</dbReference>
<dbReference type="Gene3D" id="3.90.280.10">
    <property type="entry name" value="PEBP-like"/>
    <property type="match status" value="1"/>
</dbReference>
<dbReference type="SUPFAM" id="SSF49777">
    <property type="entry name" value="PEBP-like"/>
    <property type="match status" value="1"/>
</dbReference>
<gene>
    <name evidence="1" type="ORF">EH240_25780</name>
</gene>
<name>A0A3P3F8Q6_9HYPH</name>
<dbReference type="PANTHER" id="PTHR30289:SF1">
    <property type="entry name" value="PEBP (PHOSPHATIDYLETHANOLAMINE-BINDING PROTEIN) FAMILY PROTEIN"/>
    <property type="match status" value="1"/>
</dbReference>
<comment type="caution">
    <text evidence="1">The sequence shown here is derived from an EMBL/GenBank/DDBJ whole genome shotgun (WGS) entry which is preliminary data.</text>
</comment>
<proteinExistence type="predicted"/>
<dbReference type="EMBL" id="RQXT01000039">
    <property type="protein sequence ID" value="RRH94951.1"/>
    <property type="molecule type" value="Genomic_DNA"/>
</dbReference>
<sequence>MQRRGVNLPPRGGRLADAVTQSCWVRRGLSAKLPGNPSRRSEAMTSRFGLVALAFAAFATQASAFEISSPSVSNGKWAAKYLGDEAGCGGKSVSIALAWKNPPAGTKSYALTMFDPDANGGKGFWHWLAWNIPPSAKGLAEGAGSKGGKRLPKGTVSGEGGVGRAGYFGPCPPPGSGAHHYVFTLYALGEAKLRTPENPSPEMVSVAAKSQALGEASVTYTYGR</sequence>
<dbReference type="InterPro" id="IPR008914">
    <property type="entry name" value="PEBP"/>
</dbReference>
<reference evidence="1 2" key="1">
    <citation type="submission" date="2018-11" db="EMBL/GenBank/DDBJ databases">
        <title>the genome of Mesorhizobium tamadayense DSM 28320.</title>
        <authorList>
            <person name="Gao J."/>
        </authorList>
    </citation>
    <scope>NUCLEOTIDE SEQUENCE [LARGE SCALE GENOMIC DNA]</scope>
    <source>
        <strain evidence="1 2">DSM 28320</strain>
    </source>
</reference>
<keyword evidence="2" id="KW-1185">Reference proteome</keyword>
<dbReference type="AlphaFoldDB" id="A0A3P3F8Q6"/>